<gene>
    <name evidence="2 3" type="primary">rbfA</name>
    <name evidence="3" type="ORF">YM304_15980</name>
</gene>
<dbReference type="OrthoDB" id="307788at2"/>
<reference evidence="3 4" key="1">
    <citation type="journal article" date="2013" name="Int. J. Syst. Evol. Microbiol.">
        <title>Ilumatobacter nonamiense sp. nov. and Ilumatobacter coccineum sp. nov., isolated from seashore sand.</title>
        <authorList>
            <person name="Matsumoto A."/>
            <person name="Kasai H."/>
            <person name="Matsuo Y."/>
            <person name="Shizuri Y."/>
            <person name="Ichikawa N."/>
            <person name="Fujita N."/>
            <person name="Omura S."/>
            <person name="Takahashi Y."/>
        </authorList>
    </citation>
    <scope>NUCLEOTIDE SEQUENCE [LARGE SCALE GENOMIC DNA]</scope>
    <source>
        <strain evidence="4">NBRC 103263 / KCTC 29153 / YM16-304</strain>
    </source>
</reference>
<evidence type="ECO:0000313" key="3">
    <source>
        <dbReference type="EMBL" id="BAN01912.1"/>
    </source>
</evidence>
<dbReference type="InterPro" id="IPR015946">
    <property type="entry name" value="KH_dom-like_a/b"/>
</dbReference>
<keyword evidence="2" id="KW-0963">Cytoplasm</keyword>
<dbReference type="Pfam" id="PF02033">
    <property type="entry name" value="RBFA"/>
    <property type="match status" value="1"/>
</dbReference>
<protein>
    <recommendedName>
        <fullName evidence="2">Ribosome-binding factor A</fullName>
    </recommendedName>
</protein>
<evidence type="ECO:0000256" key="2">
    <source>
        <dbReference type="HAMAP-Rule" id="MF_00003"/>
    </source>
</evidence>
<dbReference type="KEGG" id="aym:YM304_15980"/>
<comment type="subunit">
    <text evidence="2">Monomer. Binds 30S ribosomal subunits, but not 50S ribosomal subunits or 70S ribosomes.</text>
</comment>
<comment type="similarity">
    <text evidence="2">Belongs to the RbfA family.</text>
</comment>
<organism evidence="3 4">
    <name type="scientific">Ilumatobacter coccineus (strain NBRC 103263 / KCTC 29153 / YM16-304)</name>
    <dbReference type="NCBI Taxonomy" id="1313172"/>
    <lineage>
        <taxon>Bacteria</taxon>
        <taxon>Bacillati</taxon>
        <taxon>Actinomycetota</taxon>
        <taxon>Acidimicrobiia</taxon>
        <taxon>Acidimicrobiales</taxon>
        <taxon>Ilumatobacteraceae</taxon>
        <taxon>Ilumatobacter</taxon>
    </lineage>
</organism>
<proteinExistence type="inferred from homology"/>
<dbReference type="Proteomes" id="UP000011863">
    <property type="component" value="Chromosome"/>
</dbReference>
<dbReference type="EMBL" id="AP012057">
    <property type="protein sequence ID" value="BAN01912.1"/>
    <property type="molecule type" value="Genomic_DNA"/>
</dbReference>
<evidence type="ECO:0000256" key="1">
    <source>
        <dbReference type="ARBA" id="ARBA00022517"/>
    </source>
</evidence>
<dbReference type="GO" id="GO:0043024">
    <property type="term" value="F:ribosomal small subunit binding"/>
    <property type="evidence" value="ECO:0007669"/>
    <property type="project" value="TreeGrafter"/>
</dbReference>
<dbReference type="SUPFAM" id="SSF89919">
    <property type="entry name" value="Ribosome-binding factor A, RbfA"/>
    <property type="match status" value="1"/>
</dbReference>
<dbReference type="GO" id="GO:0030490">
    <property type="term" value="P:maturation of SSU-rRNA"/>
    <property type="evidence" value="ECO:0007669"/>
    <property type="project" value="UniProtKB-UniRule"/>
</dbReference>
<comment type="subcellular location">
    <subcellularLocation>
        <location evidence="2">Cytoplasm</location>
    </subcellularLocation>
</comment>
<dbReference type="InterPro" id="IPR000238">
    <property type="entry name" value="RbfA"/>
</dbReference>
<dbReference type="AlphaFoldDB" id="A0A6C7E769"/>
<comment type="function">
    <text evidence="2">One of several proteins that assist in the late maturation steps of the functional core of the 30S ribosomal subunit. Associates with free 30S ribosomal subunits (but not with 30S subunits that are part of 70S ribosomes or polysomes). Required for efficient processing of 16S rRNA. May interact with the 5'-terminal helix region of 16S rRNA.</text>
</comment>
<sequence>MARNQSRNGGGKRYPRSARVGETLREIIAEDLVRFDDERLAFVTVTGIDVDPELNRAIVFFDSLAGEDGDEEIIEALAEYRIRLQSSVAKQIRAKKTPILEFKPDMAIRSAERIDEILRADRERHGKS</sequence>
<dbReference type="Gene3D" id="3.30.300.20">
    <property type="match status" value="1"/>
</dbReference>
<dbReference type="GO" id="GO:0005829">
    <property type="term" value="C:cytosol"/>
    <property type="evidence" value="ECO:0007669"/>
    <property type="project" value="TreeGrafter"/>
</dbReference>
<dbReference type="RefSeq" id="WP_015441159.1">
    <property type="nucleotide sequence ID" value="NC_020520.1"/>
</dbReference>
<dbReference type="PANTHER" id="PTHR33515">
    <property type="entry name" value="RIBOSOME-BINDING FACTOR A, CHLOROPLASTIC-RELATED"/>
    <property type="match status" value="1"/>
</dbReference>
<dbReference type="NCBIfam" id="TIGR00082">
    <property type="entry name" value="rbfA"/>
    <property type="match status" value="1"/>
</dbReference>
<dbReference type="InterPro" id="IPR023799">
    <property type="entry name" value="RbfA_dom_sf"/>
</dbReference>
<keyword evidence="4" id="KW-1185">Reference proteome</keyword>
<keyword evidence="1 2" id="KW-0690">Ribosome biogenesis</keyword>
<dbReference type="PANTHER" id="PTHR33515:SF1">
    <property type="entry name" value="RIBOSOME-BINDING FACTOR A, CHLOROPLASTIC-RELATED"/>
    <property type="match status" value="1"/>
</dbReference>
<evidence type="ECO:0000313" key="4">
    <source>
        <dbReference type="Proteomes" id="UP000011863"/>
    </source>
</evidence>
<name>A0A6C7E769_ILUCY</name>
<accession>A0A6C7E769</accession>
<dbReference type="HAMAP" id="MF_00003">
    <property type="entry name" value="RbfA"/>
    <property type="match status" value="1"/>
</dbReference>